<sequence>MTITFASLMIDTEAERNGRWEDYPDWPGVAFKVRGIESEAYRRRASEIRATVAKMSPEAGGKYHETETPRNVVDNLLLDWRGFDMPFRGDETRRELVKPEYRLFIGAIVYCAAKVSAPGTIEVKKQDEPKPQAAPAPKRRNKPAAP</sequence>
<proteinExistence type="predicted"/>
<evidence type="ECO:0000256" key="1">
    <source>
        <dbReference type="SAM" id="MobiDB-lite"/>
    </source>
</evidence>
<feature type="compositionally biased region" description="Basic residues" evidence="1">
    <location>
        <begin position="137"/>
        <end position="146"/>
    </location>
</feature>
<reference evidence="2 3" key="1">
    <citation type="journal article" date="2017" name="Antonie Van Leeuwenhoek">
        <title>Rhizobium rhizosphaerae sp. nov., a novel species isolated from rice rhizosphere.</title>
        <authorList>
            <person name="Zhao J.J."/>
            <person name="Zhang J."/>
            <person name="Zhang R.J."/>
            <person name="Zhang C.W."/>
            <person name="Yin H.Q."/>
            <person name="Zhang X.X."/>
        </authorList>
    </citation>
    <scope>NUCLEOTIDE SEQUENCE [LARGE SCALE GENOMIC DNA]</scope>
    <source>
        <strain evidence="2 3">RD15</strain>
    </source>
</reference>
<evidence type="ECO:0000313" key="3">
    <source>
        <dbReference type="Proteomes" id="UP000192652"/>
    </source>
</evidence>
<dbReference type="EMBL" id="MSPX01000023">
    <property type="protein sequence ID" value="OQP84193.1"/>
    <property type="molecule type" value="Genomic_DNA"/>
</dbReference>
<organism evidence="2 3">
    <name type="scientific">Xaviernesmea rhizosphaerae</name>
    <dbReference type="NCBI Taxonomy" id="1672749"/>
    <lineage>
        <taxon>Bacteria</taxon>
        <taxon>Pseudomonadati</taxon>
        <taxon>Pseudomonadota</taxon>
        <taxon>Alphaproteobacteria</taxon>
        <taxon>Hyphomicrobiales</taxon>
        <taxon>Rhizobiaceae</taxon>
        <taxon>Rhizobium/Agrobacterium group</taxon>
        <taxon>Xaviernesmea</taxon>
    </lineage>
</organism>
<evidence type="ECO:0000313" key="2">
    <source>
        <dbReference type="EMBL" id="OQP84193.1"/>
    </source>
</evidence>
<dbReference type="RefSeq" id="WP_081177530.1">
    <property type="nucleotide sequence ID" value="NZ_MSPX01000023.1"/>
</dbReference>
<gene>
    <name evidence="2" type="ORF">BTR14_20540</name>
</gene>
<name>A0ABX3P7Z5_9HYPH</name>
<feature type="region of interest" description="Disordered" evidence="1">
    <location>
        <begin position="120"/>
        <end position="146"/>
    </location>
</feature>
<comment type="caution">
    <text evidence="2">The sequence shown here is derived from an EMBL/GenBank/DDBJ whole genome shotgun (WGS) entry which is preliminary data.</text>
</comment>
<keyword evidence="3" id="KW-1185">Reference proteome</keyword>
<dbReference type="Proteomes" id="UP000192652">
    <property type="component" value="Unassembled WGS sequence"/>
</dbReference>
<accession>A0ABX3P7Z5</accession>
<protein>
    <submittedName>
        <fullName evidence="2">Uncharacterized protein</fullName>
    </submittedName>
</protein>